<comment type="pathway">
    <text evidence="1">Amino-acid biosynthesis; L-asparagine biosynthesis; L-asparagine from L-aspartate (L-Gln route): step 1/1.</text>
</comment>
<feature type="active site" description="For GATase activity" evidence="8">
    <location>
        <position position="2"/>
    </location>
</feature>
<keyword evidence="8" id="KW-0028">Amino-acid biosynthesis</keyword>
<dbReference type="InterPro" id="IPR029055">
    <property type="entry name" value="Ntn_hydrolases_N"/>
</dbReference>
<evidence type="ECO:0000259" key="11">
    <source>
        <dbReference type="PROSITE" id="PS51278"/>
    </source>
</evidence>
<keyword evidence="4 9" id="KW-0547">Nucleotide-binding</keyword>
<dbReference type="GO" id="GO:0005829">
    <property type="term" value="C:cytosol"/>
    <property type="evidence" value="ECO:0007669"/>
    <property type="project" value="TreeGrafter"/>
</dbReference>
<evidence type="ECO:0000256" key="1">
    <source>
        <dbReference type="ARBA" id="ARBA00005187"/>
    </source>
</evidence>
<dbReference type="SUPFAM" id="SSF56235">
    <property type="entry name" value="N-terminal nucleophile aminohydrolases (Ntn hydrolases)"/>
    <property type="match status" value="1"/>
</dbReference>
<gene>
    <name evidence="12" type="ORF">SAMN05216296_0880</name>
</gene>
<evidence type="ECO:0000256" key="10">
    <source>
        <dbReference type="PIRSR" id="PIRSR001589-3"/>
    </source>
</evidence>
<dbReference type="Pfam" id="PF13522">
    <property type="entry name" value="GATase_6"/>
    <property type="match status" value="1"/>
</dbReference>
<name>A0A1H2EKY0_9PSED</name>
<feature type="binding site" evidence="9">
    <location>
        <position position="105"/>
    </location>
    <ligand>
        <name>L-glutamine</name>
        <dbReference type="ChEBI" id="CHEBI:58359"/>
    </ligand>
</feature>
<evidence type="ECO:0000256" key="6">
    <source>
        <dbReference type="ARBA" id="ARBA00022962"/>
    </source>
</evidence>
<dbReference type="InterPro" id="IPR001962">
    <property type="entry name" value="Asn_synthase"/>
</dbReference>
<comment type="catalytic activity">
    <reaction evidence="7">
        <text>L-aspartate + L-glutamine + ATP + H2O = L-asparagine + L-glutamate + AMP + diphosphate + H(+)</text>
        <dbReference type="Rhea" id="RHEA:12228"/>
        <dbReference type="ChEBI" id="CHEBI:15377"/>
        <dbReference type="ChEBI" id="CHEBI:15378"/>
        <dbReference type="ChEBI" id="CHEBI:29985"/>
        <dbReference type="ChEBI" id="CHEBI:29991"/>
        <dbReference type="ChEBI" id="CHEBI:30616"/>
        <dbReference type="ChEBI" id="CHEBI:33019"/>
        <dbReference type="ChEBI" id="CHEBI:58048"/>
        <dbReference type="ChEBI" id="CHEBI:58359"/>
        <dbReference type="ChEBI" id="CHEBI:456215"/>
        <dbReference type="EC" id="6.3.5.4"/>
    </reaction>
</comment>
<keyword evidence="5 9" id="KW-0067">ATP-binding</keyword>
<dbReference type="CDD" id="cd01991">
    <property type="entry name" value="Asn_synthase_B_C"/>
    <property type="match status" value="1"/>
</dbReference>
<evidence type="ECO:0000256" key="4">
    <source>
        <dbReference type="ARBA" id="ARBA00022741"/>
    </source>
</evidence>
<dbReference type="GO" id="GO:0006529">
    <property type="term" value="P:asparagine biosynthetic process"/>
    <property type="evidence" value="ECO:0007669"/>
    <property type="project" value="UniProtKB-KW"/>
</dbReference>
<dbReference type="Pfam" id="PF00733">
    <property type="entry name" value="Asn_synthase"/>
    <property type="match status" value="1"/>
</dbReference>
<evidence type="ECO:0000256" key="2">
    <source>
        <dbReference type="ARBA" id="ARBA00005752"/>
    </source>
</evidence>
<evidence type="ECO:0000256" key="9">
    <source>
        <dbReference type="PIRSR" id="PIRSR001589-2"/>
    </source>
</evidence>
<dbReference type="InterPro" id="IPR014729">
    <property type="entry name" value="Rossmann-like_a/b/a_fold"/>
</dbReference>
<evidence type="ECO:0000256" key="8">
    <source>
        <dbReference type="PIRSR" id="PIRSR001589-1"/>
    </source>
</evidence>
<dbReference type="SUPFAM" id="SSF52402">
    <property type="entry name" value="Adenine nucleotide alpha hydrolases-like"/>
    <property type="match status" value="1"/>
</dbReference>
<dbReference type="EMBL" id="LT629785">
    <property type="protein sequence ID" value="SDT95765.1"/>
    <property type="molecule type" value="Genomic_DNA"/>
</dbReference>
<dbReference type="Gene3D" id="3.40.50.620">
    <property type="entry name" value="HUPs"/>
    <property type="match status" value="1"/>
</dbReference>
<dbReference type="Gene3D" id="3.60.20.10">
    <property type="entry name" value="Glutamine Phosphoribosylpyrophosphate, subunit 1, domain 1"/>
    <property type="match status" value="1"/>
</dbReference>
<dbReference type="PROSITE" id="PS51278">
    <property type="entry name" value="GATASE_TYPE_2"/>
    <property type="match status" value="1"/>
</dbReference>
<evidence type="ECO:0000256" key="7">
    <source>
        <dbReference type="ARBA" id="ARBA00048741"/>
    </source>
</evidence>
<dbReference type="STRING" id="364197.SAMN05216296_0880"/>
<dbReference type="InterPro" id="IPR006426">
    <property type="entry name" value="Asn_synth_AEB"/>
</dbReference>
<comment type="similarity">
    <text evidence="2">Belongs to the asparagine synthetase family.</text>
</comment>
<sequence>MCGLSGFLQGRSSSFSLATTIEGMTERLIHRGPDETGVWVDESIGLALGHRRLAVLELSPAGAQPMHSAGGRFVLAFNGEIYNHLALREQLAVEGATPAWLGHSDTETLLACFERWGIQKTLQQTVGMFSIAVWDVQGLILHLARDRFGEKPLYYGWVGQGGGRAFAFASELKALRAYPGFANPISREALALYMRFTVVPAPHSIYQSIYKLEPGCLLSISADAAPGDMPAFEKPLRPPFDQEGVTLQRWWALGDVVQAGAQSLIRDETEAISTLEQRLAEAVQLQSLADVPLGAFLSGGIDSSIIVALMQQQASRPVKTFTVGFEEAGFDESPHARAVAQHLGTEHSELFVTSAQAQAVIAGLPEMYDEPFADSSQIPTHLVCKAARQQVTVALSGDAGDELFGGYNRYFWGPRIWSRLAWMPAPLRRALGATIAALPVAGWNALGRPLNALLPSGKGIARAGDKAHKLAARLHGVRDLDDLYLSLVSEWQDPAQVVRGVAGARLVEPASLLDDVLPAHGVEPSQLRMMYRDSLTYLPDDILCKVDRAAMAVSLETRVPFLDHRVAELAWQLPLDMKIRGGQGKWALRQVLYKYVPRQLIERPKAGFAIPVGEWLRGPLRDWAESLLDEQRLLTEGYFYPAPIRNRWAEHLSGRRDHTASLWAVLMFQAWLERQ</sequence>
<keyword evidence="13" id="KW-1185">Reference proteome</keyword>
<evidence type="ECO:0000256" key="3">
    <source>
        <dbReference type="ARBA" id="ARBA00012737"/>
    </source>
</evidence>
<dbReference type="AlphaFoldDB" id="A0A1H2EKY0"/>
<dbReference type="InterPro" id="IPR051786">
    <property type="entry name" value="ASN_synthetase/amidase"/>
</dbReference>
<evidence type="ECO:0000313" key="13">
    <source>
        <dbReference type="Proteomes" id="UP000243232"/>
    </source>
</evidence>
<dbReference type="CDD" id="cd00712">
    <property type="entry name" value="AsnB"/>
    <property type="match status" value="1"/>
</dbReference>
<evidence type="ECO:0000256" key="5">
    <source>
        <dbReference type="ARBA" id="ARBA00022840"/>
    </source>
</evidence>
<dbReference type="InterPro" id="IPR017932">
    <property type="entry name" value="GATase_2_dom"/>
</dbReference>
<dbReference type="NCBIfam" id="TIGR01536">
    <property type="entry name" value="asn_synth_AEB"/>
    <property type="match status" value="1"/>
</dbReference>
<dbReference type="InterPro" id="IPR033738">
    <property type="entry name" value="AsnB_N"/>
</dbReference>
<keyword evidence="8" id="KW-0061">Asparagine biosynthesis</keyword>
<dbReference type="GO" id="GO:0005524">
    <property type="term" value="F:ATP binding"/>
    <property type="evidence" value="ECO:0007669"/>
    <property type="project" value="UniProtKB-KW"/>
</dbReference>
<dbReference type="PANTHER" id="PTHR43284">
    <property type="entry name" value="ASPARAGINE SYNTHETASE (GLUTAMINE-HYDROLYZING)"/>
    <property type="match status" value="1"/>
</dbReference>
<reference evidence="13" key="1">
    <citation type="submission" date="2016-10" db="EMBL/GenBank/DDBJ databases">
        <authorList>
            <person name="Varghese N."/>
            <person name="Submissions S."/>
        </authorList>
    </citation>
    <scope>NUCLEOTIDE SEQUENCE [LARGE SCALE GENOMIC DNA]</scope>
    <source>
        <strain evidence="13">DSM 17875</strain>
    </source>
</reference>
<accession>A0A1H2EKY0</accession>
<feature type="site" description="Important for beta-aspartyl-AMP intermediate formation" evidence="10">
    <location>
        <position position="398"/>
    </location>
</feature>
<evidence type="ECO:0000313" key="12">
    <source>
        <dbReference type="EMBL" id="SDT95765.1"/>
    </source>
</evidence>
<dbReference type="OrthoDB" id="9763290at2"/>
<dbReference type="PANTHER" id="PTHR43284:SF1">
    <property type="entry name" value="ASPARAGINE SYNTHETASE"/>
    <property type="match status" value="1"/>
</dbReference>
<protein>
    <recommendedName>
        <fullName evidence="3">asparagine synthase (glutamine-hydrolyzing)</fullName>
        <ecNumber evidence="3">6.3.5.4</ecNumber>
    </recommendedName>
</protein>
<feature type="binding site" evidence="9">
    <location>
        <begin position="396"/>
        <end position="397"/>
    </location>
    <ligand>
        <name>ATP</name>
        <dbReference type="ChEBI" id="CHEBI:30616"/>
    </ligand>
</feature>
<dbReference type="RefSeq" id="WP_090193266.1">
    <property type="nucleotide sequence ID" value="NZ_LT629785.1"/>
</dbReference>
<dbReference type="GO" id="GO:0004066">
    <property type="term" value="F:asparagine synthase (glutamine-hydrolyzing) activity"/>
    <property type="evidence" value="ECO:0007669"/>
    <property type="project" value="UniProtKB-EC"/>
</dbReference>
<feature type="domain" description="Glutamine amidotransferase type-2" evidence="11">
    <location>
        <begin position="2"/>
        <end position="223"/>
    </location>
</feature>
<keyword evidence="6 8" id="KW-0315">Glutamine amidotransferase</keyword>
<dbReference type="EC" id="6.3.5.4" evidence="3"/>
<organism evidence="12 13">
    <name type="scientific">Pseudomonas pohangensis</name>
    <dbReference type="NCBI Taxonomy" id="364197"/>
    <lineage>
        <taxon>Bacteria</taxon>
        <taxon>Pseudomonadati</taxon>
        <taxon>Pseudomonadota</taxon>
        <taxon>Gammaproteobacteria</taxon>
        <taxon>Pseudomonadales</taxon>
        <taxon>Pseudomonadaceae</taxon>
        <taxon>Pseudomonas</taxon>
    </lineage>
</organism>
<proteinExistence type="inferred from homology"/>
<feature type="binding site" evidence="9">
    <location>
        <position position="323"/>
    </location>
    <ligand>
        <name>ATP</name>
        <dbReference type="ChEBI" id="CHEBI:30616"/>
    </ligand>
</feature>
<dbReference type="Proteomes" id="UP000243232">
    <property type="component" value="Chromosome I"/>
</dbReference>
<dbReference type="PIRSF" id="PIRSF001589">
    <property type="entry name" value="Asn_synthetase_glu-h"/>
    <property type="match status" value="1"/>
</dbReference>